<feature type="domain" description="UspA" evidence="3">
    <location>
        <begin position="34"/>
        <end position="172"/>
    </location>
</feature>
<keyword evidence="5" id="KW-1185">Reference proteome</keyword>
<gene>
    <name evidence="4" type="ORF">MELE44368_08005</name>
</gene>
<feature type="domain" description="UspA" evidence="3">
    <location>
        <begin position="183"/>
        <end position="315"/>
    </location>
</feature>
<proteinExistence type="inferred from homology"/>
<dbReference type="InterPro" id="IPR006015">
    <property type="entry name" value="Universal_stress_UspA"/>
</dbReference>
<dbReference type="PANTHER" id="PTHR43010:SF1">
    <property type="entry name" value="USPA DOMAIN-CONTAINING PROTEIN"/>
    <property type="match status" value="1"/>
</dbReference>
<dbReference type="CDD" id="cd23944">
    <property type="entry name" value="USP_Rv2623_repeat1"/>
    <property type="match status" value="1"/>
</dbReference>
<dbReference type="Proteomes" id="UP000287177">
    <property type="component" value="Unassembled WGS sequence"/>
</dbReference>
<evidence type="ECO:0000256" key="1">
    <source>
        <dbReference type="ARBA" id="ARBA00008791"/>
    </source>
</evidence>
<dbReference type="InterPro" id="IPR006016">
    <property type="entry name" value="UspA"/>
</dbReference>
<dbReference type="SUPFAM" id="SSF52402">
    <property type="entry name" value="Adenine nucleotide alpha hydrolases-like"/>
    <property type="match status" value="2"/>
</dbReference>
<sequence>MHRPDKGGNSTRRQTAQTESRGSEMAESITKYGILVAVDGSPESEAAVSWAAREAVMRRLPVTLMHVIAPVEVTWPVTYLQSSFDEWQEENAKQVLEQAQKTFQGSVGGAEVPAVNSVVEHGPIASTLVAASADAWMVVAGNRGMGALGRALLGSVSSGLLHYARGPVAIIPAEAPTPDPAAPVLLGIDGSPAAEGATALAFDEASRRGVELVALHAWSDTRVFPIVGADWQKHQEEGQEVLAERLAGWQEQYPEVRVRRRLVCDQPARWLLDESDQAQLVVVGSRGRGGFKGMLLGSVAAKVAQGAQVPVIVVRDR</sequence>
<dbReference type="InterPro" id="IPR051688">
    <property type="entry name" value="USP_A"/>
</dbReference>
<name>A0A439DM80_9MYCO</name>
<dbReference type="AlphaFoldDB" id="A0A439DM80"/>
<feature type="region of interest" description="Disordered" evidence="2">
    <location>
        <begin position="1"/>
        <end position="25"/>
    </location>
</feature>
<dbReference type="EMBL" id="ATDN01000067">
    <property type="protein sequence ID" value="RWA15975.1"/>
    <property type="molecule type" value="Genomic_DNA"/>
</dbReference>
<dbReference type="PRINTS" id="PR01438">
    <property type="entry name" value="UNVRSLSTRESS"/>
</dbReference>
<dbReference type="Gene3D" id="3.40.50.620">
    <property type="entry name" value="HUPs"/>
    <property type="match status" value="2"/>
</dbReference>
<comment type="similarity">
    <text evidence="1">Belongs to the universal stress protein A family.</text>
</comment>
<evidence type="ECO:0000256" key="2">
    <source>
        <dbReference type="SAM" id="MobiDB-lite"/>
    </source>
</evidence>
<comment type="caution">
    <text evidence="4">The sequence shown here is derived from an EMBL/GenBank/DDBJ whole genome shotgun (WGS) entry which is preliminary data.</text>
</comment>
<dbReference type="PANTHER" id="PTHR43010">
    <property type="entry name" value="UNIVERSAL STRESS PROTEIN SLR1230"/>
    <property type="match status" value="1"/>
</dbReference>
<evidence type="ECO:0000259" key="3">
    <source>
        <dbReference type="Pfam" id="PF00582"/>
    </source>
</evidence>
<evidence type="ECO:0000313" key="4">
    <source>
        <dbReference type="EMBL" id="RWA15975.1"/>
    </source>
</evidence>
<reference evidence="4 5" key="1">
    <citation type="submission" date="2013-06" db="EMBL/GenBank/DDBJ databases">
        <title>The draft sequence of the Mycobacterium elephantis genome.</title>
        <authorList>
            <person name="Pettersson F.B."/>
            <person name="Das S."/>
            <person name="Dasgupta S."/>
            <person name="Bhattacharya A."/>
            <person name="Kirsebom L.A."/>
        </authorList>
    </citation>
    <scope>NUCLEOTIDE SEQUENCE [LARGE SCALE GENOMIC DNA]</scope>
    <source>
        <strain evidence="4 5">DSM 44368</strain>
    </source>
</reference>
<accession>A0A439DM80</accession>
<dbReference type="Pfam" id="PF00582">
    <property type="entry name" value="Usp"/>
    <property type="match status" value="2"/>
</dbReference>
<evidence type="ECO:0000313" key="5">
    <source>
        <dbReference type="Proteomes" id="UP000287177"/>
    </source>
</evidence>
<organism evidence="4 5">
    <name type="scientific">Mycolicibacterium elephantis DSM 44368</name>
    <dbReference type="NCBI Taxonomy" id="1335622"/>
    <lineage>
        <taxon>Bacteria</taxon>
        <taxon>Bacillati</taxon>
        <taxon>Actinomycetota</taxon>
        <taxon>Actinomycetes</taxon>
        <taxon>Mycobacteriales</taxon>
        <taxon>Mycobacteriaceae</taxon>
        <taxon>Mycolicibacterium</taxon>
    </lineage>
</organism>
<feature type="compositionally biased region" description="Polar residues" evidence="2">
    <location>
        <begin position="8"/>
        <end position="20"/>
    </location>
</feature>
<dbReference type="InterPro" id="IPR014729">
    <property type="entry name" value="Rossmann-like_a/b/a_fold"/>
</dbReference>
<protein>
    <recommendedName>
        <fullName evidence="3">UspA domain-containing protein</fullName>
    </recommendedName>
</protein>